<evidence type="ECO:0000313" key="3">
    <source>
        <dbReference type="Proteomes" id="UP000654075"/>
    </source>
</evidence>
<gene>
    <name evidence="2" type="ORF">PGLA1383_LOCUS21851</name>
</gene>
<comment type="caution">
    <text evidence="2">The sequence shown here is derived from an EMBL/GenBank/DDBJ whole genome shotgun (WGS) entry which is preliminary data.</text>
</comment>
<name>A0A813EXT4_POLGL</name>
<evidence type="ECO:0000256" key="1">
    <source>
        <dbReference type="SAM" id="Phobius"/>
    </source>
</evidence>
<keyword evidence="1" id="KW-0472">Membrane</keyword>
<feature type="non-terminal residue" evidence="2">
    <location>
        <position position="133"/>
    </location>
</feature>
<dbReference type="Proteomes" id="UP000654075">
    <property type="component" value="Unassembled WGS sequence"/>
</dbReference>
<organism evidence="2 3">
    <name type="scientific">Polarella glacialis</name>
    <name type="common">Dinoflagellate</name>
    <dbReference type="NCBI Taxonomy" id="89957"/>
    <lineage>
        <taxon>Eukaryota</taxon>
        <taxon>Sar</taxon>
        <taxon>Alveolata</taxon>
        <taxon>Dinophyceae</taxon>
        <taxon>Suessiales</taxon>
        <taxon>Suessiaceae</taxon>
        <taxon>Polarella</taxon>
    </lineage>
</organism>
<dbReference type="EMBL" id="CAJNNV010015594">
    <property type="protein sequence ID" value="CAE8603634.1"/>
    <property type="molecule type" value="Genomic_DNA"/>
</dbReference>
<sequence>MSSAAGSVFFLAVGQPSPGGVVPAAAGGFGGVQRCQKGQQLLQGPPCIASKSQGVLPPLVAGIPCGLVVVLVPARARLRRGRARLRRRSAASVHLSDRQLHDFCRDGFVRLEVASVPAATHDAIVAALDKLEE</sequence>
<accession>A0A813EXT4</accession>
<keyword evidence="1" id="KW-1133">Transmembrane helix</keyword>
<dbReference type="AlphaFoldDB" id="A0A813EXT4"/>
<reference evidence="2" key="1">
    <citation type="submission" date="2021-02" db="EMBL/GenBank/DDBJ databases">
        <authorList>
            <person name="Dougan E. K."/>
            <person name="Rhodes N."/>
            <person name="Thang M."/>
            <person name="Chan C."/>
        </authorList>
    </citation>
    <scope>NUCLEOTIDE SEQUENCE</scope>
</reference>
<feature type="transmembrane region" description="Helical" evidence="1">
    <location>
        <begin position="59"/>
        <end position="78"/>
    </location>
</feature>
<proteinExistence type="predicted"/>
<evidence type="ECO:0000313" key="2">
    <source>
        <dbReference type="EMBL" id="CAE8603634.1"/>
    </source>
</evidence>
<keyword evidence="1" id="KW-0812">Transmembrane</keyword>
<keyword evidence="3" id="KW-1185">Reference proteome</keyword>
<protein>
    <submittedName>
        <fullName evidence="2">Uncharacterized protein</fullName>
    </submittedName>
</protein>